<evidence type="ECO:0000313" key="2">
    <source>
        <dbReference type="EMBL" id="CAG9805357.1"/>
    </source>
</evidence>
<dbReference type="Proteomes" id="UP001153620">
    <property type="component" value="Chromosome 2"/>
</dbReference>
<sequence length="395" mass="46139">MNKKLIVTLSVITTYVIICGLFIKFFRESDSYGTRFCSSDKKKFSDQFLLTEIIKSNSSKLWRNGEDFDYIKYMSVHRGRPLCGGLEYVSLDRVLADPDYELNFRGMIIIDRQTYDHERYCLEKVDDDPDGWKLMICHSDVLYHRIFHATVIFLSILLFGFTIFTYAKNEELRDFKGKAVIGLMLAEILAYSTHSIRFLAQSQYNMILISASLMGLLQILLWITVLVVHEFIAFKNFKNAAKTEQKFRFYALIEILFTILFTILIISTNINHQRSISVDYFFIAIFFIGAFDLIVLIITGIMILIISRSMTLSDQSRFKNEKKWFWITVKLSLIMLITWPFQTLDWLIEFHLHGFMIQDSILLLTAITATIILLSRKKVRNLMFGQYQGINDTEA</sequence>
<reference evidence="2" key="1">
    <citation type="submission" date="2022-01" db="EMBL/GenBank/DDBJ databases">
        <authorList>
            <person name="King R."/>
        </authorList>
    </citation>
    <scope>NUCLEOTIDE SEQUENCE</scope>
</reference>
<accession>A0A9N9RUJ2</accession>
<dbReference type="GO" id="GO:0008528">
    <property type="term" value="F:G protein-coupled peptide receptor activity"/>
    <property type="evidence" value="ECO:0007669"/>
    <property type="project" value="TreeGrafter"/>
</dbReference>
<feature type="transmembrane region" description="Helical" evidence="1">
    <location>
        <begin position="324"/>
        <end position="342"/>
    </location>
</feature>
<dbReference type="PANTHER" id="PTHR47154:SF2">
    <property type="entry name" value="G-PROTEIN COUPLED RECEPTOR MTH-RELATED"/>
    <property type="match status" value="1"/>
</dbReference>
<organism evidence="2 3">
    <name type="scientific">Chironomus riparius</name>
    <dbReference type="NCBI Taxonomy" id="315576"/>
    <lineage>
        <taxon>Eukaryota</taxon>
        <taxon>Metazoa</taxon>
        <taxon>Ecdysozoa</taxon>
        <taxon>Arthropoda</taxon>
        <taxon>Hexapoda</taxon>
        <taxon>Insecta</taxon>
        <taxon>Pterygota</taxon>
        <taxon>Neoptera</taxon>
        <taxon>Endopterygota</taxon>
        <taxon>Diptera</taxon>
        <taxon>Nematocera</taxon>
        <taxon>Chironomoidea</taxon>
        <taxon>Chironomidae</taxon>
        <taxon>Chironominae</taxon>
        <taxon>Chironomus</taxon>
    </lineage>
</organism>
<dbReference type="Gene3D" id="1.20.1070.10">
    <property type="entry name" value="Rhodopsin 7-helix transmembrane proteins"/>
    <property type="match status" value="1"/>
</dbReference>
<dbReference type="InterPro" id="IPR051384">
    <property type="entry name" value="Mth_GPCR"/>
</dbReference>
<name>A0A9N9RUJ2_9DIPT</name>
<feature type="transmembrane region" description="Helical" evidence="1">
    <location>
        <begin position="179"/>
        <end position="200"/>
    </location>
</feature>
<dbReference type="EMBL" id="OU895878">
    <property type="protein sequence ID" value="CAG9805357.1"/>
    <property type="molecule type" value="Genomic_DNA"/>
</dbReference>
<feature type="transmembrane region" description="Helical" evidence="1">
    <location>
        <begin position="354"/>
        <end position="374"/>
    </location>
</feature>
<feature type="transmembrane region" description="Helical" evidence="1">
    <location>
        <begin position="280"/>
        <end position="304"/>
    </location>
</feature>
<dbReference type="PANTHER" id="PTHR47154">
    <property type="entry name" value="G-PROTEIN COUPLED RECEPTOR MTH-RELATED"/>
    <property type="match status" value="1"/>
</dbReference>
<reference evidence="2" key="2">
    <citation type="submission" date="2022-10" db="EMBL/GenBank/DDBJ databases">
        <authorList>
            <consortium name="ENA_rothamsted_submissions"/>
            <consortium name="culmorum"/>
            <person name="King R."/>
        </authorList>
    </citation>
    <scope>NUCLEOTIDE SEQUENCE</scope>
</reference>
<evidence type="ECO:0000256" key="1">
    <source>
        <dbReference type="SAM" id="Phobius"/>
    </source>
</evidence>
<feature type="transmembrane region" description="Helical" evidence="1">
    <location>
        <begin position="5"/>
        <end position="26"/>
    </location>
</feature>
<protein>
    <submittedName>
        <fullName evidence="2">Uncharacterized protein</fullName>
    </submittedName>
</protein>
<keyword evidence="1" id="KW-0472">Membrane</keyword>
<feature type="transmembrane region" description="Helical" evidence="1">
    <location>
        <begin position="249"/>
        <end position="268"/>
    </location>
</feature>
<gene>
    <name evidence="2" type="ORF">CHIRRI_LOCUS8229</name>
</gene>
<dbReference type="GO" id="GO:0005886">
    <property type="term" value="C:plasma membrane"/>
    <property type="evidence" value="ECO:0007669"/>
    <property type="project" value="TreeGrafter"/>
</dbReference>
<evidence type="ECO:0000313" key="3">
    <source>
        <dbReference type="Proteomes" id="UP001153620"/>
    </source>
</evidence>
<keyword evidence="1" id="KW-1133">Transmembrane helix</keyword>
<feature type="transmembrane region" description="Helical" evidence="1">
    <location>
        <begin position="146"/>
        <end position="167"/>
    </location>
</feature>
<keyword evidence="3" id="KW-1185">Reference proteome</keyword>
<keyword evidence="1" id="KW-0812">Transmembrane</keyword>
<feature type="transmembrane region" description="Helical" evidence="1">
    <location>
        <begin position="206"/>
        <end position="228"/>
    </location>
</feature>
<dbReference type="AlphaFoldDB" id="A0A9N9RUJ2"/>
<proteinExistence type="predicted"/>